<evidence type="ECO:0008006" key="4">
    <source>
        <dbReference type="Google" id="ProtNLM"/>
    </source>
</evidence>
<name>A0A1C3KEQ1_PLAOA</name>
<evidence type="ECO:0000313" key="3">
    <source>
        <dbReference type="Proteomes" id="UP000243200"/>
    </source>
</evidence>
<keyword evidence="1" id="KW-0812">Transmembrane</keyword>
<evidence type="ECO:0000256" key="1">
    <source>
        <dbReference type="SAM" id="Phobius"/>
    </source>
</evidence>
<dbReference type="AlphaFoldDB" id="A0A1C3KEQ1"/>
<protein>
    <recommendedName>
        <fullName evidence="4">PIR protein</fullName>
    </recommendedName>
</protein>
<feature type="transmembrane region" description="Helical" evidence="1">
    <location>
        <begin position="270"/>
        <end position="288"/>
    </location>
</feature>
<evidence type="ECO:0000313" key="2">
    <source>
        <dbReference type="EMBL" id="SBT72094.1"/>
    </source>
</evidence>
<dbReference type="VEuPathDB" id="PlasmoDB:PocGH01_00054000"/>
<sequence length="337" mass="39078">MSPRGKPHTNLQENFLPSNFFIKCLFKDDNFKNHINKIEENKSDHNIQSIISIIDDQLGQIIQEIIDGFGTDDDAMCCRNVNYYFDLLYTIIKSPGKLSNDNTNNLISEILQKWNKVPKVNDNDKCKRETDLDSICKRSILKHLHDLKWDKMFIIAFSEKYKNYLGKKWGKIIAYTSRYYDNLYIKIENDFMGIIEKYSDFLNSPDFICNTDLDDLSTDDITISTDWQSLMSSVSLEKFTVNGYVKGCYNKNYIDMLKIKASSIQRINNILSSGIAILGFSLIFVFLYRFGPLGSLLRGCTKKNSEVNESINEEVISELYDDSENERSYISYHTVSH</sequence>
<keyword evidence="1" id="KW-0472">Membrane</keyword>
<keyword evidence="1" id="KW-1133">Transmembrane helix</keyword>
<proteinExistence type="predicted"/>
<gene>
    <name evidence="2" type="primary">PowCR01_000019300</name>
    <name evidence="2" type="ORF">POWCR01_000019300</name>
</gene>
<accession>A0A1C3KEQ1</accession>
<dbReference type="EMBL" id="FLRJ01000026">
    <property type="protein sequence ID" value="SBT72094.1"/>
    <property type="molecule type" value="Genomic_DNA"/>
</dbReference>
<dbReference type="VEuPathDB" id="PlasmoDB:POWCR01_000019300"/>
<dbReference type="Proteomes" id="UP000243200">
    <property type="component" value="Unassembled WGS sequence"/>
</dbReference>
<organism evidence="2 3">
    <name type="scientific">Plasmodium ovale</name>
    <name type="common">malaria parasite P. ovale</name>
    <dbReference type="NCBI Taxonomy" id="36330"/>
    <lineage>
        <taxon>Eukaryota</taxon>
        <taxon>Sar</taxon>
        <taxon>Alveolata</taxon>
        <taxon>Apicomplexa</taxon>
        <taxon>Aconoidasida</taxon>
        <taxon>Haemosporida</taxon>
        <taxon>Plasmodiidae</taxon>
        <taxon>Plasmodium</taxon>
        <taxon>Plasmodium (Plasmodium)</taxon>
    </lineage>
</organism>
<reference evidence="2 3" key="1">
    <citation type="submission" date="2016-06" db="EMBL/GenBank/DDBJ databases">
        <authorList>
            <consortium name="Pathogen Informatics"/>
        </authorList>
    </citation>
    <scope>NUCLEOTIDE SEQUENCE [LARGE SCALE GENOMIC DNA]</scope>
</reference>